<dbReference type="PANTHER" id="PTHR43547:SF10">
    <property type="entry name" value="SENSOR HISTIDINE KINASE DCUS"/>
    <property type="match status" value="1"/>
</dbReference>
<reference evidence="16 17" key="1">
    <citation type="submission" date="2024-09" db="EMBL/GenBank/DDBJ databases">
        <authorList>
            <person name="Sun Q."/>
            <person name="Mori K."/>
        </authorList>
    </citation>
    <scope>NUCLEOTIDE SEQUENCE [LARGE SCALE GENOMIC DNA]</scope>
    <source>
        <strain evidence="16 17">NCAIM B.02529</strain>
    </source>
</reference>
<dbReference type="EMBL" id="JBHLTP010000011">
    <property type="protein sequence ID" value="MFC0524703.1"/>
    <property type="molecule type" value="Genomic_DNA"/>
</dbReference>
<dbReference type="Gene3D" id="1.10.287.130">
    <property type="match status" value="1"/>
</dbReference>
<dbReference type="SUPFAM" id="SSF55785">
    <property type="entry name" value="PYP-like sensor domain (PAS domain)"/>
    <property type="match status" value="1"/>
</dbReference>
<dbReference type="InterPro" id="IPR016120">
    <property type="entry name" value="Sig_transdc_His_kin_SpoOB"/>
</dbReference>
<evidence type="ECO:0000256" key="10">
    <source>
        <dbReference type="ARBA" id="ARBA00022840"/>
    </source>
</evidence>
<dbReference type="NCBIfam" id="NF008298">
    <property type="entry name" value="PRK11086.1"/>
    <property type="match status" value="1"/>
</dbReference>
<evidence type="ECO:0000256" key="11">
    <source>
        <dbReference type="ARBA" id="ARBA00022989"/>
    </source>
</evidence>
<dbReference type="Pfam" id="PF17203">
    <property type="entry name" value="sCache_3_2"/>
    <property type="match status" value="1"/>
</dbReference>
<keyword evidence="11 14" id="KW-1133">Transmembrane helix</keyword>
<accession>A0ABV6LR40</accession>
<keyword evidence="9 16" id="KW-0418">Kinase</keyword>
<evidence type="ECO:0000313" key="17">
    <source>
        <dbReference type="Proteomes" id="UP001589836"/>
    </source>
</evidence>
<dbReference type="InterPro" id="IPR004358">
    <property type="entry name" value="Sig_transdc_His_kin-like_C"/>
</dbReference>
<dbReference type="NCBIfam" id="TIGR00229">
    <property type="entry name" value="sensory_box"/>
    <property type="match status" value="1"/>
</dbReference>
<evidence type="ECO:0000256" key="5">
    <source>
        <dbReference type="ARBA" id="ARBA00022553"/>
    </source>
</evidence>
<dbReference type="Pfam" id="PF00989">
    <property type="entry name" value="PAS"/>
    <property type="match status" value="1"/>
</dbReference>
<feature type="domain" description="Histidine kinase" evidence="15">
    <location>
        <begin position="316"/>
        <end position="529"/>
    </location>
</feature>
<dbReference type="InterPro" id="IPR039506">
    <property type="entry name" value="SPOB_a"/>
</dbReference>
<dbReference type="InterPro" id="IPR005467">
    <property type="entry name" value="His_kinase_dom"/>
</dbReference>
<dbReference type="InterPro" id="IPR029151">
    <property type="entry name" value="Sensor-like_sf"/>
</dbReference>
<evidence type="ECO:0000256" key="8">
    <source>
        <dbReference type="ARBA" id="ARBA00022741"/>
    </source>
</evidence>
<dbReference type="Pfam" id="PF14689">
    <property type="entry name" value="SPOB_a"/>
    <property type="match status" value="1"/>
</dbReference>
<feature type="transmembrane region" description="Helical" evidence="14">
    <location>
        <begin position="174"/>
        <end position="196"/>
    </location>
</feature>
<dbReference type="SMART" id="SM00387">
    <property type="entry name" value="HATPase_c"/>
    <property type="match status" value="1"/>
</dbReference>
<dbReference type="InterPro" id="IPR000014">
    <property type="entry name" value="PAS"/>
</dbReference>
<evidence type="ECO:0000256" key="2">
    <source>
        <dbReference type="ARBA" id="ARBA00004651"/>
    </source>
</evidence>
<dbReference type="RefSeq" id="WP_377348953.1">
    <property type="nucleotide sequence ID" value="NZ_JBHLTP010000011.1"/>
</dbReference>
<evidence type="ECO:0000256" key="4">
    <source>
        <dbReference type="ARBA" id="ARBA00022475"/>
    </source>
</evidence>
<dbReference type="PRINTS" id="PR00344">
    <property type="entry name" value="BCTRLSENSOR"/>
</dbReference>
<gene>
    <name evidence="16" type="primary">dcuS</name>
    <name evidence="16" type="ORF">ACFFGV_14085</name>
</gene>
<keyword evidence="6 16" id="KW-0808">Transferase</keyword>
<dbReference type="EC" id="2.7.13.3" evidence="3"/>
<dbReference type="PANTHER" id="PTHR43547">
    <property type="entry name" value="TWO-COMPONENT HISTIDINE KINASE"/>
    <property type="match status" value="1"/>
</dbReference>
<comment type="caution">
    <text evidence="16">The sequence shown here is derived from an EMBL/GenBank/DDBJ whole genome shotgun (WGS) entry which is preliminary data.</text>
</comment>
<keyword evidence="7 14" id="KW-0812">Transmembrane</keyword>
<protein>
    <recommendedName>
        <fullName evidence="3">histidine kinase</fullName>
        <ecNumber evidence="3">2.7.13.3</ecNumber>
    </recommendedName>
</protein>
<dbReference type="SUPFAM" id="SSF55890">
    <property type="entry name" value="Sporulation response regulatory protein Spo0B"/>
    <property type="match status" value="1"/>
</dbReference>
<dbReference type="CDD" id="cd00130">
    <property type="entry name" value="PAS"/>
    <property type="match status" value="1"/>
</dbReference>
<dbReference type="Gene3D" id="3.30.565.10">
    <property type="entry name" value="Histidine kinase-like ATPase, C-terminal domain"/>
    <property type="match status" value="1"/>
</dbReference>
<dbReference type="SUPFAM" id="SSF103190">
    <property type="entry name" value="Sensory domain-like"/>
    <property type="match status" value="1"/>
</dbReference>
<keyword evidence="5" id="KW-0597">Phosphoprotein</keyword>
<evidence type="ECO:0000256" key="13">
    <source>
        <dbReference type="ARBA" id="ARBA00023136"/>
    </source>
</evidence>
<evidence type="ECO:0000256" key="14">
    <source>
        <dbReference type="SAM" id="Phobius"/>
    </source>
</evidence>
<evidence type="ECO:0000256" key="7">
    <source>
        <dbReference type="ARBA" id="ARBA00022692"/>
    </source>
</evidence>
<evidence type="ECO:0000259" key="15">
    <source>
        <dbReference type="PROSITE" id="PS50109"/>
    </source>
</evidence>
<evidence type="ECO:0000256" key="3">
    <source>
        <dbReference type="ARBA" id="ARBA00012438"/>
    </source>
</evidence>
<keyword evidence="10" id="KW-0067">ATP-binding</keyword>
<dbReference type="InterPro" id="IPR033463">
    <property type="entry name" value="sCache_3"/>
</dbReference>
<dbReference type="SUPFAM" id="SSF55874">
    <property type="entry name" value="ATPase domain of HSP90 chaperone/DNA topoisomerase II/histidine kinase"/>
    <property type="match status" value="1"/>
</dbReference>
<organism evidence="16 17">
    <name type="scientific">Pontibacillus salicampi</name>
    <dbReference type="NCBI Taxonomy" id="1449801"/>
    <lineage>
        <taxon>Bacteria</taxon>
        <taxon>Bacillati</taxon>
        <taxon>Bacillota</taxon>
        <taxon>Bacilli</taxon>
        <taxon>Bacillales</taxon>
        <taxon>Bacillaceae</taxon>
        <taxon>Pontibacillus</taxon>
    </lineage>
</organism>
<keyword evidence="17" id="KW-1185">Reference proteome</keyword>
<comment type="catalytic activity">
    <reaction evidence="1">
        <text>ATP + protein L-histidine = ADP + protein N-phospho-L-histidine.</text>
        <dbReference type="EC" id="2.7.13.3"/>
    </reaction>
</comment>
<comment type="subcellular location">
    <subcellularLocation>
        <location evidence="2">Cell membrane</location>
        <topology evidence="2">Multi-pass membrane protein</topology>
    </subcellularLocation>
</comment>
<evidence type="ECO:0000256" key="1">
    <source>
        <dbReference type="ARBA" id="ARBA00000085"/>
    </source>
</evidence>
<evidence type="ECO:0000256" key="9">
    <source>
        <dbReference type="ARBA" id="ARBA00022777"/>
    </source>
</evidence>
<keyword evidence="13 14" id="KW-0472">Membrane</keyword>
<dbReference type="Gene3D" id="3.30.450.20">
    <property type="entry name" value="PAS domain"/>
    <property type="match status" value="2"/>
</dbReference>
<sequence length="531" mass="59134">MQKYPLKLSTIIILFVCLVVIISLLITGWLIRNSTTNNIETQLREKAVIISRTVADSQVVEDELQGEPTEESVQSYAMEVQRDADVMFVVVMDMDGIRKSHPEPDRIGKHFVGGDEKRVLEGEEYVSRSTGTLGDSLRAFSPVYGDDGNQVGAVAVGISLDAVQSSIMESQKRIVLGCFLGVFVGIVGAVVLARYIKRSLFGLEPSTIARIHEERNQMLQSVHEGIIAIDTDANIVLVNRSARDILHKAGLKTSDPIGLNINEYLPNTRLNQVLQGKEFGVDQEQRINGISIITSRVPVVVNDRIIGAIATFRDKTEVNQLAEQLTGVQMYADTLRAQSHEFMNKLHVLQGMITLGEYENVKQYISRLVDYSAYEVGNVTRYVKDAAFAGFLIGKMSYAREMKVELTVSCETEIPETDSSFVHEIITILGNVIDNAIDSVALHNEEREVYVELSFIDDLMTMTVWDNGPGLPKEYEEIMFKKGFSTKKGIDRGYGLFLTKQSVEGLDGSIDVEVNSTGTKFRVIIPYEERS</sequence>
<keyword evidence="8" id="KW-0547">Nucleotide-binding</keyword>
<name>A0ABV6LR40_9BACI</name>
<dbReference type="PROSITE" id="PS50109">
    <property type="entry name" value="HIS_KIN"/>
    <property type="match status" value="1"/>
</dbReference>
<keyword evidence="4" id="KW-1003">Cell membrane</keyword>
<dbReference type="InterPro" id="IPR035965">
    <property type="entry name" value="PAS-like_dom_sf"/>
</dbReference>
<dbReference type="GO" id="GO:0004673">
    <property type="term" value="F:protein histidine kinase activity"/>
    <property type="evidence" value="ECO:0007669"/>
    <property type="project" value="UniProtKB-EC"/>
</dbReference>
<dbReference type="SMART" id="SM00091">
    <property type="entry name" value="PAS"/>
    <property type="match status" value="1"/>
</dbReference>
<dbReference type="InterPro" id="IPR036890">
    <property type="entry name" value="HATPase_C_sf"/>
</dbReference>
<keyword evidence="12" id="KW-0902">Two-component regulatory system</keyword>
<dbReference type="InterPro" id="IPR003594">
    <property type="entry name" value="HATPase_dom"/>
</dbReference>
<feature type="transmembrane region" description="Helical" evidence="14">
    <location>
        <begin position="12"/>
        <end position="31"/>
    </location>
</feature>
<evidence type="ECO:0000256" key="6">
    <source>
        <dbReference type="ARBA" id="ARBA00022679"/>
    </source>
</evidence>
<dbReference type="Pfam" id="PF02518">
    <property type="entry name" value="HATPase_c"/>
    <property type="match status" value="1"/>
</dbReference>
<evidence type="ECO:0000256" key="12">
    <source>
        <dbReference type="ARBA" id="ARBA00023012"/>
    </source>
</evidence>
<dbReference type="InterPro" id="IPR013767">
    <property type="entry name" value="PAS_fold"/>
</dbReference>
<evidence type="ECO:0000313" key="16">
    <source>
        <dbReference type="EMBL" id="MFC0524703.1"/>
    </source>
</evidence>
<proteinExistence type="predicted"/>
<dbReference type="Proteomes" id="UP001589836">
    <property type="component" value="Unassembled WGS sequence"/>
</dbReference>